<dbReference type="Proteomes" id="UP000323824">
    <property type="component" value="Chromosome"/>
</dbReference>
<gene>
    <name evidence="1" type="ORF">EW093_02085</name>
</gene>
<dbReference type="EMBL" id="CP035807">
    <property type="protein sequence ID" value="QEN03537.1"/>
    <property type="molecule type" value="Genomic_DNA"/>
</dbReference>
<reference evidence="1 2" key="2">
    <citation type="submission" date="2019-09" db="EMBL/GenBank/DDBJ databases">
        <title>Complete Genome Sequence and Methylome Analysis of free living Spirochaetas.</title>
        <authorList>
            <person name="Leshcheva N."/>
            <person name="Mikheeva N."/>
        </authorList>
    </citation>
    <scope>NUCLEOTIDE SEQUENCE [LARGE SCALE GENOMIC DNA]</scope>
    <source>
        <strain evidence="1 2">P</strain>
    </source>
</reference>
<dbReference type="InterPro" id="IPR029058">
    <property type="entry name" value="AB_hydrolase_fold"/>
</dbReference>
<dbReference type="KEGG" id="sper:EW093_02085"/>
<dbReference type="AlphaFoldDB" id="A0A5C1Q808"/>
<organism evidence="1 2">
    <name type="scientific">Thiospirochaeta perfilievii</name>
    <dbReference type="NCBI Taxonomy" id="252967"/>
    <lineage>
        <taxon>Bacteria</taxon>
        <taxon>Pseudomonadati</taxon>
        <taxon>Spirochaetota</taxon>
        <taxon>Spirochaetia</taxon>
        <taxon>Spirochaetales</taxon>
        <taxon>Spirochaetaceae</taxon>
        <taxon>Thiospirochaeta</taxon>
    </lineage>
</organism>
<reference evidence="1 2" key="1">
    <citation type="submission" date="2019-02" db="EMBL/GenBank/DDBJ databases">
        <authorList>
            <person name="Fomenkov A."/>
            <person name="Dubinina G."/>
            <person name="Grabovich M."/>
            <person name="Vincze T."/>
            <person name="Roberts R.J."/>
        </authorList>
    </citation>
    <scope>NUCLEOTIDE SEQUENCE [LARGE SCALE GENOMIC DNA]</scope>
    <source>
        <strain evidence="1 2">P</strain>
    </source>
</reference>
<evidence type="ECO:0008006" key="3">
    <source>
        <dbReference type="Google" id="ProtNLM"/>
    </source>
</evidence>
<keyword evidence="2" id="KW-1185">Reference proteome</keyword>
<evidence type="ECO:0000313" key="1">
    <source>
        <dbReference type="EMBL" id="QEN03537.1"/>
    </source>
</evidence>
<sequence length="408" mass="46034">MKKITLFLLFIFIFVNVYSEDVIIYGFNFDSHDFSTSLESKSQTIYNDNKSTKDQVVIGHSQGGLKGAAYVKKMELAKNSNIDAFISVDSPVVGFAGLDYGYSTLRTRILTDVKVHQRGVTGIVSALPFGEYLSIILDLIGLHDTAQLNLVLNIADEVSEVPMRELFDTVVNKSKADSSIKEITDMGRNSTFVKKYVRDTKIEKVKYVYKTTKYLAVKWKKKGWIKYPVTYWATKKHYKYRDKYISGGSKLPKDIKIGHIVGTDNDPLRMAQDGEKDMRSGMNKLQTAYGVAGWVNGGKAVTQFWKAAYFVTKSHQCFSAEKWVKNYKTEWGDIIGGRANDGFISQGSQKIPGTPLDYIRYVKVDHARSTPPTSANIKANRFNDDLTAKIYHLEDGEVTKIKKSMGFK</sequence>
<dbReference type="RefSeq" id="WP_149566795.1">
    <property type="nucleotide sequence ID" value="NZ_CP035807.1"/>
</dbReference>
<proteinExistence type="predicted"/>
<protein>
    <recommendedName>
        <fullName evidence="3">Alpha/beta hydrolase</fullName>
    </recommendedName>
</protein>
<dbReference type="Gene3D" id="3.40.50.1820">
    <property type="entry name" value="alpha/beta hydrolase"/>
    <property type="match status" value="1"/>
</dbReference>
<evidence type="ECO:0000313" key="2">
    <source>
        <dbReference type="Proteomes" id="UP000323824"/>
    </source>
</evidence>
<name>A0A5C1Q808_9SPIO</name>
<dbReference type="SUPFAM" id="SSF53474">
    <property type="entry name" value="alpha/beta-Hydrolases"/>
    <property type="match status" value="1"/>
</dbReference>
<accession>A0A5C1Q808</accession>